<dbReference type="Gene3D" id="1.10.260.40">
    <property type="entry name" value="lambda repressor-like DNA-binding domains"/>
    <property type="match status" value="1"/>
</dbReference>
<dbReference type="InterPro" id="IPR010982">
    <property type="entry name" value="Lambda_DNA-bd_dom_sf"/>
</dbReference>
<dbReference type="EMBL" id="CP047394">
    <property type="protein sequence ID" value="QHE63299.1"/>
    <property type="molecule type" value="Genomic_DNA"/>
</dbReference>
<gene>
    <name evidence="3" type="ORF">FHE72_21650</name>
</gene>
<dbReference type="SUPFAM" id="SSF47413">
    <property type="entry name" value="lambda repressor-like DNA-binding domains"/>
    <property type="match status" value="1"/>
</dbReference>
<feature type="domain" description="HTH cro/C1-type" evidence="2">
    <location>
        <begin position="8"/>
        <end position="61"/>
    </location>
</feature>
<dbReference type="InterPro" id="IPR001387">
    <property type="entry name" value="Cro/C1-type_HTH"/>
</dbReference>
<evidence type="ECO:0000259" key="2">
    <source>
        <dbReference type="PROSITE" id="PS50943"/>
    </source>
</evidence>
<evidence type="ECO:0000313" key="3">
    <source>
        <dbReference type="EMBL" id="QHE63299.1"/>
    </source>
</evidence>
<name>A0A6I6UTI9_9BACI</name>
<feature type="repeat" description="TPR" evidence="1">
    <location>
        <begin position="271"/>
        <end position="304"/>
    </location>
</feature>
<dbReference type="SMART" id="SM00530">
    <property type="entry name" value="HTH_XRE"/>
    <property type="match status" value="1"/>
</dbReference>
<dbReference type="SMART" id="SM00028">
    <property type="entry name" value="TPR"/>
    <property type="match status" value="6"/>
</dbReference>
<dbReference type="InterPro" id="IPR019734">
    <property type="entry name" value="TPR_rpt"/>
</dbReference>
<accession>A0A6I6UTI9</accession>
<sequence length="430" mass="51446">MKNSGKLLKLERIKKGMKQVSLARGICSTSYLSKIENGHTYPSGEVINLLYERLGLDLSNYKTQNDEESYILHLDSFLKEMTLQKDPHAIKRKLEAVERESYLFESEKLYYDYILTVLRFYLANSDLQYAQYYLIYLDEEKDSLNDRQQYYLYKNNGVYHYLKKDYKSSFQYLMNALKKTEETVIADWEIADLYYMLGVASVADSQIPNAIEYASLALTYFRDHFHFNRAIDCYITLGIAYKRGLNVGKALEMFEYAETISEKFNLVEYKGVIYQNVGSLYSSMGHFEQAIENYVYSLKSKQNEEKQLISILSIVKEYSKQNNREKVIHWINKGFTLLENHQKHQSYKAYYYHFTLYKQLYQNQYIQEKFAKEAIDYFESINDYRHCYKYSIKMASTLLESRKYKLSAQYYQKSLEYIKRKFEIHYWEDL</sequence>
<dbReference type="GO" id="GO:0003677">
    <property type="term" value="F:DNA binding"/>
    <property type="evidence" value="ECO:0007669"/>
    <property type="project" value="InterPro"/>
</dbReference>
<protein>
    <submittedName>
        <fullName evidence="3">Helix-turn-helix domain-containing protein</fullName>
    </submittedName>
</protein>
<proteinExistence type="predicted"/>
<evidence type="ECO:0000256" key="1">
    <source>
        <dbReference type="PROSITE-ProRule" id="PRU00339"/>
    </source>
</evidence>
<dbReference type="RefSeq" id="WP_159362978.1">
    <property type="nucleotide sequence ID" value="NZ_CP047394.1"/>
</dbReference>
<organism evidence="3 4">
    <name type="scientific">Rossellomorea vietnamensis</name>
    <dbReference type="NCBI Taxonomy" id="218284"/>
    <lineage>
        <taxon>Bacteria</taxon>
        <taxon>Bacillati</taxon>
        <taxon>Bacillota</taxon>
        <taxon>Bacilli</taxon>
        <taxon>Bacillales</taxon>
        <taxon>Bacillaceae</taxon>
        <taxon>Rossellomorea</taxon>
    </lineage>
</organism>
<dbReference type="Pfam" id="PF01381">
    <property type="entry name" value="HTH_3"/>
    <property type="match status" value="1"/>
</dbReference>
<evidence type="ECO:0000313" key="4">
    <source>
        <dbReference type="Proteomes" id="UP000465062"/>
    </source>
</evidence>
<dbReference type="InterPro" id="IPR011990">
    <property type="entry name" value="TPR-like_helical_dom_sf"/>
</dbReference>
<dbReference type="PROSITE" id="PS50005">
    <property type="entry name" value="TPR"/>
    <property type="match status" value="1"/>
</dbReference>
<dbReference type="KEGG" id="bvq:FHE72_21650"/>
<reference evidence="3 4" key="1">
    <citation type="submission" date="2019-06" db="EMBL/GenBank/DDBJ databases">
        <title>An operon consisting of a P-type ATPase gene and a transcriptional regular gene given the different cadmium resistance in Bacillus vietamensis 151-6 and Bacillus marisflavi 151-25.</title>
        <authorList>
            <person name="Yu X."/>
        </authorList>
    </citation>
    <scope>NUCLEOTIDE SEQUENCE [LARGE SCALE GENOMIC DNA]</scope>
    <source>
        <strain evidence="3 4">151-6</strain>
    </source>
</reference>
<dbReference type="PROSITE" id="PS50943">
    <property type="entry name" value="HTH_CROC1"/>
    <property type="match status" value="1"/>
</dbReference>
<keyword evidence="1" id="KW-0802">TPR repeat</keyword>
<dbReference type="CDD" id="cd00093">
    <property type="entry name" value="HTH_XRE"/>
    <property type="match status" value="1"/>
</dbReference>
<dbReference type="Proteomes" id="UP000465062">
    <property type="component" value="Chromosome"/>
</dbReference>
<dbReference type="Gene3D" id="1.25.40.10">
    <property type="entry name" value="Tetratricopeptide repeat domain"/>
    <property type="match status" value="1"/>
</dbReference>
<dbReference type="AlphaFoldDB" id="A0A6I6UTI9"/>
<dbReference type="SUPFAM" id="SSF48452">
    <property type="entry name" value="TPR-like"/>
    <property type="match status" value="1"/>
</dbReference>